<accession>V4A0A1</accession>
<dbReference type="OMA" id="IPHIENE"/>
<dbReference type="PANTHER" id="PTHR13608">
    <property type="entry name" value="ARMADILLO-LIKE HELICAL DOMAIN-CONTAINING PROTEIN 3"/>
    <property type="match status" value="1"/>
</dbReference>
<dbReference type="HOGENOM" id="CLU_143072_0_0_1"/>
<dbReference type="OrthoDB" id="2012278at2759"/>
<dbReference type="GO" id="GO:0005829">
    <property type="term" value="C:cytosol"/>
    <property type="evidence" value="ECO:0007669"/>
    <property type="project" value="TreeGrafter"/>
</dbReference>
<dbReference type="InterPro" id="IPR039868">
    <property type="entry name" value="ARMD3-like"/>
</dbReference>
<dbReference type="GeneID" id="20250980"/>
<dbReference type="RefSeq" id="XP_009052102.1">
    <property type="nucleotide sequence ID" value="XM_009053854.1"/>
</dbReference>
<dbReference type="KEGG" id="lgi:LOTGIDRAFT_239162"/>
<dbReference type="PANTHER" id="PTHR13608:SF3">
    <property type="entry name" value="ARMADILLO-LIKE HELICAL DOMAIN-CONTAINING PROTEIN 3"/>
    <property type="match status" value="1"/>
</dbReference>
<dbReference type="EMBL" id="KB201306">
    <property type="protein sequence ID" value="ESO97238.1"/>
    <property type="molecule type" value="Genomic_DNA"/>
</dbReference>
<evidence type="ECO:0000313" key="2">
    <source>
        <dbReference type="Proteomes" id="UP000030746"/>
    </source>
</evidence>
<dbReference type="Proteomes" id="UP000030746">
    <property type="component" value="Unassembled WGS sequence"/>
</dbReference>
<evidence type="ECO:0000313" key="1">
    <source>
        <dbReference type="EMBL" id="ESO97238.1"/>
    </source>
</evidence>
<sequence>MSVETTPHKEKPHVTLLRKGSNSRMALKEKIVQIYEAFFQGEDPSRGNANFWDEMFLLKVNTGFIENEIDKLSGEGLVNLKENFNLLFYKAVENLRYDNHIRTVNALQTLCALIRGIFKKSCGSYGFDTINLLVGFDAADSVMQN</sequence>
<reference evidence="1 2" key="1">
    <citation type="journal article" date="2013" name="Nature">
        <title>Insights into bilaterian evolution from three spiralian genomes.</title>
        <authorList>
            <person name="Simakov O."/>
            <person name="Marletaz F."/>
            <person name="Cho S.J."/>
            <person name="Edsinger-Gonzales E."/>
            <person name="Havlak P."/>
            <person name="Hellsten U."/>
            <person name="Kuo D.H."/>
            <person name="Larsson T."/>
            <person name="Lv J."/>
            <person name="Arendt D."/>
            <person name="Savage R."/>
            <person name="Osoegawa K."/>
            <person name="de Jong P."/>
            <person name="Grimwood J."/>
            <person name="Chapman J.A."/>
            <person name="Shapiro H."/>
            <person name="Aerts A."/>
            <person name="Otillar R.P."/>
            <person name="Terry A.Y."/>
            <person name="Boore J.L."/>
            <person name="Grigoriev I.V."/>
            <person name="Lindberg D.R."/>
            <person name="Seaver E.C."/>
            <person name="Weisblat D.A."/>
            <person name="Putnam N.H."/>
            <person name="Rokhsar D.S."/>
        </authorList>
    </citation>
    <scope>NUCLEOTIDE SEQUENCE [LARGE SCALE GENOMIC DNA]</scope>
</reference>
<protein>
    <submittedName>
        <fullName evidence="1">Uncharacterized protein</fullName>
    </submittedName>
</protein>
<dbReference type="STRING" id="225164.V4A0A1"/>
<organism evidence="1 2">
    <name type="scientific">Lottia gigantea</name>
    <name type="common">Giant owl limpet</name>
    <dbReference type="NCBI Taxonomy" id="225164"/>
    <lineage>
        <taxon>Eukaryota</taxon>
        <taxon>Metazoa</taxon>
        <taxon>Spiralia</taxon>
        <taxon>Lophotrochozoa</taxon>
        <taxon>Mollusca</taxon>
        <taxon>Gastropoda</taxon>
        <taxon>Patellogastropoda</taxon>
        <taxon>Lottioidea</taxon>
        <taxon>Lottiidae</taxon>
        <taxon>Lottia</taxon>
    </lineage>
</organism>
<gene>
    <name evidence="1" type="ORF">LOTGIDRAFT_239162</name>
</gene>
<name>V4A0A1_LOTGI</name>
<dbReference type="AlphaFoldDB" id="V4A0A1"/>
<keyword evidence="2" id="KW-1185">Reference proteome</keyword>
<dbReference type="CTD" id="20250980"/>
<proteinExistence type="predicted"/>